<protein>
    <submittedName>
        <fullName evidence="1">Uncharacterized protein</fullName>
    </submittedName>
</protein>
<comment type="caution">
    <text evidence="1">The sequence shown here is derived from an EMBL/GenBank/DDBJ whole genome shotgun (WGS) entry which is preliminary data.</text>
</comment>
<proteinExistence type="predicted"/>
<dbReference type="AlphaFoldDB" id="A0A4R2R3X5"/>
<evidence type="ECO:0000313" key="1">
    <source>
        <dbReference type="EMBL" id="TCP54085.1"/>
    </source>
</evidence>
<accession>A0A4R2R3X5</accession>
<reference evidence="1 2" key="1">
    <citation type="submission" date="2019-03" db="EMBL/GenBank/DDBJ databases">
        <title>Genomic Encyclopedia of Type Strains, Phase IV (KMG-IV): sequencing the most valuable type-strain genomes for metagenomic binning, comparative biology and taxonomic classification.</title>
        <authorList>
            <person name="Goeker M."/>
        </authorList>
    </citation>
    <scope>NUCLEOTIDE SEQUENCE [LARGE SCALE GENOMIC DNA]</scope>
    <source>
        <strain evidence="1 2">DSM 45765</strain>
    </source>
</reference>
<keyword evidence="2" id="KW-1185">Reference proteome</keyword>
<gene>
    <name evidence="1" type="ORF">EV191_103126</name>
</gene>
<evidence type="ECO:0000313" key="2">
    <source>
        <dbReference type="Proteomes" id="UP000294911"/>
    </source>
</evidence>
<dbReference type="Proteomes" id="UP000294911">
    <property type="component" value="Unassembled WGS sequence"/>
</dbReference>
<name>A0A4R2R3X5_9PSEU</name>
<dbReference type="EMBL" id="SLXQ01000003">
    <property type="protein sequence ID" value="TCP54085.1"/>
    <property type="molecule type" value="Genomic_DNA"/>
</dbReference>
<sequence>MVVMTRMNLARSRRHARRAACVLDELVESQVELLPRLPEHRRAVAAEYLAELAMLADAYRYYGQRWIDREELERRGHSAIDRLDTLQTMQERQREYTDLD</sequence>
<organism evidence="1 2">
    <name type="scientific">Tamaricihabitans halophyticus</name>
    <dbReference type="NCBI Taxonomy" id="1262583"/>
    <lineage>
        <taxon>Bacteria</taxon>
        <taxon>Bacillati</taxon>
        <taxon>Actinomycetota</taxon>
        <taxon>Actinomycetes</taxon>
        <taxon>Pseudonocardiales</taxon>
        <taxon>Pseudonocardiaceae</taxon>
        <taxon>Tamaricihabitans</taxon>
    </lineage>
</organism>